<dbReference type="OrthoDB" id="5421344at2"/>
<comment type="caution">
    <text evidence="1">Lacks conserved residue(s) required for the propagation of feature annotation.</text>
</comment>
<dbReference type="SUPFAM" id="SSF52172">
    <property type="entry name" value="CheY-like"/>
    <property type="match status" value="1"/>
</dbReference>
<evidence type="ECO:0000313" key="4">
    <source>
        <dbReference type="Proteomes" id="UP000199053"/>
    </source>
</evidence>
<name>A0A1G9F0U5_9BACT</name>
<dbReference type="Gene3D" id="3.40.50.2300">
    <property type="match status" value="1"/>
</dbReference>
<dbReference type="InterPro" id="IPR011006">
    <property type="entry name" value="CheY-like_superfamily"/>
</dbReference>
<gene>
    <name evidence="3" type="ORF">SAMN05660337_1336</name>
</gene>
<protein>
    <submittedName>
        <fullName evidence="3">Response regulator receiver domain-containing protein</fullName>
    </submittedName>
</protein>
<proteinExistence type="predicted"/>
<dbReference type="GO" id="GO:0000160">
    <property type="term" value="P:phosphorelay signal transduction system"/>
    <property type="evidence" value="ECO:0007669"/>
    <property type="project" value="InterPro"/>
</dbReference>
<sequence>MQRTEVRILIVERNRRMRDFLRREFSRRNFIVEDAGNGNELFSKLDSDTPTHLVVLAVNTPEGLDGGLLQQLVTNYPNIPVILHSYLEELSEDPFLQKVAAMVEKSGNPENLTRMVSVVLKRYYPDLIEDDEPENSYV</sequence>
<dbReference type="CDD" id="cd00156">
    <property type="entry name" value="REC"/>
    <property type="match status" value="1"/>
</dbReference>
<keyword evidence="4" id="KW-1185">Reference proteome</keyword>
<dbReference type="Proteomes" id="UP000199053">
    <property type="component" value="Unassembled WGS sequence"/>
</dbReference>
<accession>A0A1G9F0U5</accession>
<dbReference type="EMBL" id="FNGA01000002">
    <property type="protein sequence ID" value="SDK81875.1"/>
    <property type="molecule type" value="Genomic_DNA"/>
</dbReference>
<evidence type="ECO:0000256" key="1">
    <source>
        <dbReference type="PROSITE-ProRule" id="PRU00169"/>
    </source>
</evidence>
<feature type="domain" description="Response regulatory" evidence="2">
    <location>
        <begin position="7"/>
        <end position="120"/>
    </location>
</feature>
<reference evidence="4" key="1">
    <citation type="submission" date="2016-10" db="EMBL/GenBank/DDBJ databases">
        <authorList>
            <person name="Varghese N."/>
            <person name="Submissions S."/>
        </authorList>
    </citation>
    <scope>NUCLEOTIDE SEQUENCE [LARGE SCALE GENOMIC DNA]</scope>
    <source>
        <strain evidence="4">DSM 16995</strain>
    </source>
</reference>
<organism evidence="3 4">
    <name type="scientific">Maridesulfovibrio ferrireducens</name>
    <dbReference type="NCBI Taxonomy" id="246191"/>
    <lineage>
        <taxon>Bacteria</taxon>
        <taxon>Pseudomonadati</taxon>
        <taxon>Thermodesulfobacteriota</taxon>
        <taxon>Desulfovibrionia</taxon>
        <taxon>Desulfovibrionales</taxon>
        <taxon>Desulfovibrionaceae</taxon>
        <taxon>Maridesulfovibrio</taxon>
    </lineage>
</organism>
<dbReference type="AlphaFoldDB" id="A0A1G9F0U5"/>
<dbReference type="PROSITE" id="PS50110">
    <property type="entry name" value="RESPONSE_REGULATORY"/>
    <property type="match status" value="1"/>
</dbReference>
<dbReference type="RefSeq" id="WP_092159490.1">
    <property type="nucleotide sequence ID" value="NZ_FNGA01000002.1"/>
</dbReference>
<evidence type="ECO:0000313" key="3">
    <source>
        <dbReference type="EMBL" id="SDK81875.1"/>
    </source>
</evidence>
<evidence type="ECO:0000259" key="2">
    <source>
        <dbReference type="PROSITE" id="PS50110"/>
    </source>
</evidence>
<dbReference type="STRING" id="246191.SAMN05660337_1336"/>
<dbReference type="InterPro" id="IPR001789">
    <property type="entry name" value="Sig_transdc_resp-reg_receiver"/>
</dbReference>